<evidence type="ECO:0000256" key="4">
    <source>
        <dbReference type="ARBA" id="ARBA00022827"/>
    </source>
</evidence>
<accession>A0A165IRX7</accession>
<proteinExistence type="inferred from homology"/>
<dbReference type="InterPro" id="IPR007867">
    <property type="entry name" value="GMC_OxRtase_C"/>
</dbReference>
<dbReference type="GO" id="GO:0016614">
    <property type="term" value="F:oxidoreductase activity, acting on CH-OH group of donors"/>
    <property type="evidence" value="ECO:0007669"/>
    <property type="project" value="InterPro"/>
</dbReference>
<feature type="region of interest" description="Disordered" evidence="7">
    <location>
        <begin position="39"/>
        <end position="58"/>
    </location>
</feature>
<dbReference type="Proteomes" id="UP000077266">
    <property type="component" value="Unassembled WGS sequence"/>
</dbReference>
<evidence type="ECO:0000256" key="1">
    <source>
        <dbReference type="ARBA" id="ARBA00001974"/>
    </source>
</evidence>
<dbReference type="PROSITE" id="PS00624">
    <property type="entry name" value="GMC_OXRED_2"/>
    <property type="match status" value="1"/>
</dbReference>
<keyword evidence="4 6" id="KW-0274">FAD</keyword>
<dbReference type="PANTHER" id="PTHR11552:SF147">
    <property type="entry name" value="CHOLINE DEHYDROGENASE, MITOCHONDRIAL"/>
    <property type="match status" value="1"/>
</dbReference>
<comment type="cofactor">
    <cofactor evidence="1 6">
        <name>FAD</name>
        <dbReference type="ChEBI" id="CHEBI:57692"/>
    </cofactor>
</comment>
<evidence type="ECO:0000256" key="8">
    <source>
        <dbReference type="SAM" id="Phobius"/>
    </source>
</evidence>
<dbReference type="EMBL" id="KV425984">
    <property type="protein sequence ID" value="KZV93791.1"/>
    <property type="molecule type" value="Genomic_DNA"/>
</dbReference>
<reference evidence="10 11" key="1">
    <citation type="journal article" date="2016" name="Mol. Biol. Evol.">
        <title>Comparative Genomics of Early-Diverging Mushroom-Forming Fungi Provides Insights into the Origins of Lignocellulose Decay Capabilities.</title>
        <authorList>
            <person name="Nagy L.G."/>
            <person name="Riley R."/>
            <person name="Tritt A."/>
            <person name="Adam C."/>
            <person name="Daum C."/>
            <person name="Floudas D."/>
            <person name="Sun H."/>
            <person name="Yadav J.S."/>
            <person name="Pangilinan J."/>
            <person name="Larsson K.H."/>
            <person name="Matsuura K."/>
            <person name="Barry K."/>
            <person name="Labutti K."/>
            <person name="Kuo R."/>
            <person name="Ohm R.A."/>
            <person name="Bhattacharya S.S."/>
            <person name="Shirouzu T."/>
            <person name="Yoshinaga Y."/>
            <person name="Martin F.M."/>
            <person name="Grigoriev I.V."/>
            <person name="Hibbett D.S."/>
        </authorList>
    </citation>
    <scope>NUCLEOTIDE SEQUENCE [LARGE SCALE GENOMIC DNA]</scope>
    <source>
        <strain evidence="10 11">HHB12029</strain>
    </source>
</reference>
<comment type="similarity">
    <text evidence="2">Belongs to the GMC oxidoreductase family.</text>
</comment>
<keyword evidence="8" id="KW-0812">Transmembrane</keyword>
<evidence type="ECO:0000313" key="11">
    <source>
        <dbReference type="Proteomes" id="UP000077266"/>
    </source>
</evidence>
<evidence type="ECO:0000313" key="10">
    <source>
        <dbReference type="EMBL" id="KZV93791.1"/>
    </source>
</evidence>
<dbReference type="SUPFAM" id="SSF51905">
    <property type="entry name" value="FAD/NAD(P)-binding domain"/>
    <property type="match status" value="1"/>
</dbReference>
<dbReference type="Gene3D" id="3.50.50.60">
    <property type="entry name" value="FAD/NAD(P)-binding domain"/>
    <property type="match status" value="1"/>
</dbReference>
<feature type="transmembrane region" description="Helical" evidence="8">
    <location>
        <begin position="12"/>
        <end position="29"/>
    </location>
</feature>
<evidence type="ECO:0000256" key="7">
    <source>
        <dbReference type="SAM" id="MobiDB-lite"/>
    </source>
</evidence>
<evidence type="ECO:0000256" key="2">
    <source>
        <dbReference type="ARBA" id="ARBA00010790"/>
    </source>
</evidence>
<keyword evidence="8" id="KW-1133">Transmembrane helix</keyword>
<dbReference type="InterPro" id="IPR036188">
    <property type="entry name" value="FAD/NAD-bd_sf"/>
</dbReference>
<evidence type="ECO:0000256" key="5">
    <source>
        <dbReference type="PIRSR" id="PIRSR000137-1"/>
    </source>
</evidence>
<dbReference type="PIRSF" id="PIRSF000137">
    <property type="entry name" value="Alcohol_oxidase"/>
    <property type="match status" value="1"/>
</dbReference>
<dbReference type="InterPro" id="IPR000172">
    <property type="entry name" value="GMC_OxRdtase_N"/>
</dbReference>
<protein>
    <submittedName>
        <fullName evidence="10">Alcohol oxidase</fullName>
    </submittedName>
</protein>
<dbReference type="GO" id="GO:0050660">
    <property type="term" value="F:flavin adenine dinucleotide binding"/>
    <property type="evidence" value="ECO:0007669"/>
    <property type="project" value="InterPro"/>
</dbReference>
<dbReference type="Pfam" id="PF05199">
    <property type="entry name" value="GMC_oxred_C"/>
    <property type="match status" value="1"/>
</dbReference>
<dbReference type="STRING" id="1314781.A0A165IRX7"/>
<dbReference type="AlphaFoldDB" id="A0A165IRX7"/>
<dbReference type="Pfam" id="PF00732">
    <property type="entry name" value="GMC_oxred_N"/>
    <property type="match status" value="1"/>
</dbReference>
<keyword evidence="8" id="KW-0472">Membrane</keyword>
<sequence>MPPATRLDNRHIALGAATVALAVVLPYFLRRRTKLKQSPRAGITADPETVAGRVSGSSTTTGIPSFNESLLGYPEYDFVIVGGGTAGCVLAARLTENPSVTVLVLEAGTSGVAQLYSRIPFTFGKLFGTKHDWSIYTQPQPNVDERTLFWPRAKLLGGCSSINALMFHYGNPSDFDEWARISGSEEWSWANLKPYFLKFEKFHESPEFPAVDVSQRGRSGPVQTGYFGNNSDWGKKFVQACLTLGIPGKADFNTDKGTIGTGKVSKPAHIFPLHILKLHAIDHRGQRSSTESAYFTPEVLARPNLHVLTGAHVTKILLAQDHTTGGKRAIGIELASARDGPRYRVRARREVILAAGAVHTPHILMLSGIGPAEHLKAHGVPVLHELPGVGQNLYDHPVVNTHFRADAKTSLAGLDGPGNKPTLAGLKELLRWTLFGTGPLRCNVAESVAFVRSTDPKLFPPGEFSADIEDSTSAEDSPDIELYASPVAFFNHNMSPGPVGPACSFGSILLRPTSTGTVTLQSSDPFTNPIVDPNYLATEHDLAVMKRAVALTFKISHTAPMSALVAKKANSVLPTLDEGLDASVDSEIERLIRKRLETLYHPTSTARMAPLDQGGVVDAQLLVHGIAGLRICDASVFPKINSGHTAAPVIAIAEKTADTIKKAM</sequence>
<feature type="active site" description="Proton acceptor" evidence="5">
    <location>
        <position position="644"/>
    </location>
</feature>
<feature type="binding site" evidence="6">
    <location>
        <position position="313"/>
    </location>
    <ligand>
        <name>FAD</name>
        <dbReference type="ChEBI" id="CHEBI:57692"/>
    </ligand>
</feature>
<dbReference type="InterPro" id="IPR012132">
    <property type="entry name" value="GMC_OxRdtase"/>
</dbReference>
<evidence type="ECO:0000259" key="9">
    <source>
        <dbReference type="PROSITE" id="PS00624"/>
    </source>
</evidence>
<name>A0A165IRX7_EXIGL</name>
<dbReference type="PANTHER" id="PTHR11552">
    <property type="entry name" value="GLUCOSE-METHANOL-CHOLINE GMC OXIDOREDUCTASE"/>
    <property type="match status" value="1"/>
</dbReference>
<dbReference type="OrthoDB" id="269227at2759"/>
<keyword evidence="11" id="KW-1185">Reference proteome</keyword>
<dbReference type="InParanoid" id="A0A165IRX7"/>
<evidence type="ECO:0000256" key="3">
    <source>
        <dbReference type="ARBA" id="ARBA00022630"/>
    </source>
</evidence>
<gene>
    <name evidence="10" type="ORF">EXIGLDRAFT_767774</name>
</gene>
<evidence type="ECO:0000256" key="6">
    <source>
        <dbReference type="PIRSR" id="PIRSR000137-2"/>
    </source>
</evidence>
<organism evidence="10 11">
    <name type="scientific">Exidia glandulosa HHB12029</name>
    <dbReference type="NCBI Taxonomy" id="1314781"/>
    <lineage>
        <taxon>Eukaryota</taxon>
        <taxon>Fungi</taxon>
        <taxon>Dikarya</taxon>
        <taxon>Basidiomycota</taxon>
        <taxon>Agaricomycotina</taxon>
        <taxon>Agaricomycetes</taxon>
        <taxon>Auriculariales</taxon>
        <taxon>Exidiaceae</taxon>
        <taxon>Exidia</taxon>
    </lineage>
</organism>
<keyword evidence="3" id="KW-0285">Flavoprotein</keyword>
<feature type="active site" description="Proton donor" evidence="5">
    <location>
        <position position="601"/>
    </location>
</feature>
<feature type="domain" description="Glucose-methanol-choline oxidoreductase N-terminal" evidence="9">
    <location>
        <begin position="356"/>
        <end position="370"/>
    </location>
</feature>
<dbReference type="SUPFAM" id="SSF54373">
    <property type="entry name" value="FAD-linked reductases, C-terminal domain"/>
    <property type="match status" value="1"/>
</dbReference>
<dbReference type="Gene3D" id="3.30.560.10">
    <property type="entry name" value="Glucose Oxidase, domain 3"/>
    <property type="match status" value="1"/>
</dbReference>